<comment type="caution">
    <text evidence="2">The sequence shown here is derived from an EMBL/GenBank/DDBJ whole genome shotgun (WGS) entry which is preliminary data.</text>
</comment>
<protein>
    <submittedName>
        <fullName evidence="2">Uncharacterized protein</fullName>
    </submittedName>
</protein>
<accession>A0A921UBX5</accession>
<evidence type="ECO:0000256" key="1">
    <source>
        <dbReference type="SAM" id="MobiDB-lite"/>
    </source>
</evidence>
<reference evidence="2" key="1">
    <citation type="journal article" date="2019" name="BMC Genomics">
        <title>A new reference genome for Sorghum bicolor reveals high levels of sequence similarity between sweet and grain genotypes: implications for the genetics of sugar metabolism.</title>
        <authorList>
            <person name="Cooper E.A."/>
            <person name="Brenton Z.W."/>
            <person name="Flinn B.S."/>
            <person name="Jenkins J."/>
            <person name="Shu S."/>
            <person name="Flowers D."/>
            <person name="Luo F."/>
            <person name="Wang Y."/>
            <person name="Xia P."/>
            <person name="Barry K."/>
            <person name="Daum C."/>
            <person name="Lipzen A."/>
            <person name="Yoshinaga Y."/>
            <person name="Schmutz J."/>
            <person name="Saski C."/>
            <person name="Vermerris W."/>
            <person name="Kresovich S."/>
        </authorList>
    </citation>
    <scope>NUCLEOTIDE SEQUENCE</scope>
</reference>
<feature type="region of interest" description="Disordered" evidence="1">
    <location>
        <begin position="1"/>
        <end position="84"/>
    </location>
</feature>
<dbReference type="AlphaFoldDB" id="A0A921UBX5"/>
<dbReference type="Proteomes" id="UP000807115">
    <property type="component" value="Chromosome 6"/>
</dbReference>
<dbReference type="EMBL" id="CM027685">
    <property type="protein sequence ID" value="KAG0524906.1"/>
    <property type="molecule type" value="Genomic_DNA"/>
</dbReference>
<feature type="compositionally biased region" description="Basic and acidic residues" evidence="1">
    <location>
        <begin position="63"/>
        <end position="73"/>
    </location>
</feature>
<sequence>MREGVCDGRSIEEQATDDERGEREGGADGERDATGEDAELELDGVDHGQEQEEGAHDGAPSGEQHHGLREPEHGAAPLPWRRGAPRRHLLAVVGRRLVAVAVEVVGG</sequence>
<organism evidence="2 3">
    <name type="scientific">Sorghum bicolor</name>
    <name type="common">Sorghum</name>
    <name type="synonym">Sorghum vulgare</name>
    <dbReference type="NCBI Taxonomy" id="4558"/>
    <lineage>
        <taxon>Eukaryota</taxon>
        <taxon>Viridiplantae</taxon>
        <taxon>Streptophyta</taxon>
        <taxon>Embryophyta</taxon>
        <taxon>Tracheophyta</taxon>
        <taxon>Spermatophyta</taxon>
        <taxon>Magnoliopsida</taxon>
        <taxon>Liliopsida</taxon>
        <taxon>Poales</taxon>
        <taxon>Poaceae</taxon>
        <taxon>PACMAD clade</taxon>
        <taxon>Panicoideae</taxon>
        <taxon>Andropogonodae</taxon>
        <taxon>Andropogoneae</taxon>
        <taxon>Sorghinae</taxon>
        <taxon>Sorghum</taxon>
    </lineage>
</organism>
<proteinExistence type="predicted"/>
<reference evidence="2" key="2">
    <citation type="submission" date="2020-10" db="EMBL/GenBank/DDBJ databases">
        <authorList>
            <person name="Cooper E.A."/>
            <person name="Brenton Z.W."/>
            <person name="Flinn B.S."/>
            <person name="Jenkins J."/>
            <person name="Shu S."/>
            <person name="Flowers D."/>
            <person name="Luo F."/>
            <person name="Wang Y."/>
            <person name="Xia P."/>
            <person name="Barry K."/>
            <person name="Daum C."/>
            <person name="Lipzen A."/>
            <person name="Yoshinaga Y."/>
            <person name="Schmutz J."/>
            <person name="Saski C."/>
            <person name="Vermerris W."/>
            <person name="Kresovich S."/>
        </authorList>
    </citation>
    <scope>NUCLEOTIDE SEQUENCE</scope>
</reference>
<evidence type="ECO:0000313" key="2">
    <source>
        <dbReference type="EMBL" id="KAG0524906.1"/>
    </source>
</evidence>
<evidence type="ECO:0000313" key="3">
    <source>
        <dbReference type="Proteomes" id="UP000807115"/>
    </source>
</evidence>
<feature type="compositionally biased region" description="Basic and acidic residues" evidence="1">
    <location>
        <begin position="44"/>
        <end position="56"/>
    </location>
</feature>
<feature type="compositionally biased region" description="Basic and acidic residues" evidence="1">
    <location>
        <begin position="1"/>
        <end position="34"/>
    </location>
</feature>
<name>A0A921UBX5_SORBI</name>
<gene>
    <name evidence="2" type="ORF">BDA96_06G008800</name>
</gene>